<proteinExistence type="predicted"/>
<comment type="caution">
    <text evidence="3">The sequence shown here is derived from an EMBL/GenBank/DDBJ whole genome shotgun (WGS) entry which is preliminary data.</text>
</comment>
<evidence type="ECO:0000313" key="4">
    <source>
        <dbReference type="Proteomes" id="UP000193030"/>
    </source>
</evidence>
<dbReference type="InterPro" id="IPR027417">
    <property type="entry name" value="P-loop_NTPase"/>
</dbReference>
<dbReference type="SUPFAM" id="SSF52540">
    <property type="entry name" value="P-loop containing nucleoside triphosphate hydrolases"/>
    <property type="match status" value="1"/>
</dbReference>
<dbReference type="GO" id="GO:0004519">
    <property type="term" value="F:endonuclease activity"/>
    <property type="evidence" value="ECO:0007669"/>
    <property type="project" value="UniProtKB-KW"/>
</dbReference>
<evidence type="ECO:0000313" key="3">
    <source>
        <dbReference type="EMBL" id="ORO45603.1"/>
    </source>
</evidence>
<evidence type="ECO:0000259" key="2">
    <source>
        <dbReference type="Pfam" id="PF20469"/>
    </source>
</evidence>
<gene>
    <name evidence="3" type="ORF">B7725_06975</name>
</gene>
<dbReference type="CDD" id="cd01026">
    <property type="entry name" value="TOPRIM_OLD"/>
    <property type="match status" value="1"/>
</dbReference>
<reference evidence="3 4" key="1">
    <citation type="journal article" date="2016" name="Eur. J. Clin. Microbiol. Infect. Dis.">
        <title>Whole genome sequencing as a tool for phylogenetic analysis of clinical strains of Mitis group streptococci.</title>
        <authorList>
            <person name="Rasmussen L.H."/>
            <person name="Dargis R."/>
            <person name="Hojholt K."/>
            <person name="Christensen J.J."/>
            <person name="Skovgaard O."/>
            <person name="Justesen U.S."/>
            <person name="Rosenvinge F.S."/>
            <person name="Moser C."/>
            <person name="Lukjancenko O."/>
            <person name="Rasmussen S."/>
            <person name="Nielsen X.C."/>
        </authorList>
    </citation>
    <scope>NUCLEOTIDE SEQUENCE [LARGE SCALE GENOMIC DNA]</scope>
    <source>
        <strain evidence="3 4">OD_314165_09</strain>
    </source>
</reference>
<name>A0A1X1GFT2_STROR</name>
<dbReference type="EMBL" id="NCUG01000018">
    <property type="protein sequence ID" value="ORO45603.1"/>
    <property type="molecule type" value="Genomic_DNA"/>
</dbReference>
<dbReference type="Pfam" id="PF20469">
    <property type="entry name" value="OLD-like_TOPRIM"/>
    <property type="match status" value="1"/>
</dbReference>
<keyword evidence="3" id="KW-0378">Hydrolase</keyword>
<feature type="domain" description="OLD protein-like TOPRIM" evidence="2">
    <location>
        <begin position="376"/>
        <end position="445"/>
    </location>
</feature>
<dbReference type="Pfam" id="PF13175">
    <property type="entry name" value="AAA_15"/>
    <property type="match status" value="1"/>
</dbReference>
<organism evidence="3 4">
    <name type="scientific">Streptococcus oralis subsp. tigurinus</name>
    <dbReference type="NCBI Taxonomy" id="1077464"/>
    <lineage>
        <taxon>Bacteria</taxon>
        <taxon>Bacillati</taxon>
        <taxon>Bacillota</taxon>
        <taxon>Bacilli</taxon>
        <taxon>Lactobacillales</taxon>
        <taxon>Streptococcaceae</taxon>
        <taxon>Streptococcus</taxon>
    </lineage>
</organism>
<dbReference type="RefSeq" id="WP_084875344.1">
    <property type="nucleotide sequence ID" value="NZ_NCUG01000018.1"/>
</dbReference>
<dbReference type="PANTHER" id="PTHR43581">
    <property type="entry name" value="ATP/GTP PHOSPHATASE"/>
    <property type="match status" value="1"/>
</dbReference>
<accession>A0A1X1GFT2</accession>
<keyword evidence="3" id="KW-0540">Nuclease</keyword>
<dbReference type="InterPro" id="IPR034139">
    <property type="entry name" value="TOPRIM_OLD"/>
</dbReference>
<dbReference type="InterPro" id="IPR041685">
    <property type="entry name" value="AAA_GajA/Old/RecF-like"/>
</dbReference>
<protein>
    <submittedName>
        <fullName evidence="3">ATP-dependent endonuclease</fullName>
    </submittedName>
</protein>
<dbReference type="Gene3D" id="3.40.50.300">
    <property type="entry name" value="P-loop containing nucleotide triphosphate hydrolases"/>
    <property type="match status" value="1"/>
</dbReference>
<keyword evidence="3" id="KW-0255">Endonuclease</keyword>
<sequence length="681" mass="77915">MFLKKVEYWNFRKYKSLDDSPGLTVTFHKGMNLIVGENDAGKTAIIDGLKLLLGTLSDEYDKILDTDFYTQDGKDFNEDFKIIAYFTDLSDKESAAFLEWLSFDEGNTPQLKVTLKVNKKKGSNGNNYFERKIYGGDNHSETIIDSDARQLLKAIYLKPLRDAQKELRPGKYSRLTNILSAHPKINESGKRELLAIVGNANDEVKKFFSDENHNVVESIIDQLEKFYDRNDVEKSKVAFNMSESNIASILSRLSLDTESVNLGLGNSNLLYIAVELLLMHDGDDYIGPRIALIEEIEAHLHTQAQIRLIKHMEKNTQTQFILTTHSNNLASSINPKNLILLHNNKAFSMAETETMLQSEDYEFLERFLDATKSNLFFAKGLILVEGDAENLLLPALAELIGYPLHEYGISIVNIGNTAFERYIKLFSRKNRDRIDLPISIVTDVDVRPIEYYNDKGEDNQIYVISDEEELKHILSDFNTTSDLEIDEPPFGKLFSTYNNLIKEFDFLKNIDKNKLESKVCKELDEDIIKSLVEMKRGSIINKYESYNSHHKVFITPEWTLEYSLAKSPLVKLLWKSIHETRYKNPYSTVNQNKFDEINNQLTTSDDIISSELAYDIFKPLNDKKVSKAIVAQKLAIEIGKLASEDKEQLKTKVLSNDYTQYLVNAIKHASQINEEEGGTDE</sequence>
<dbReference type="Proteomes" id="UP000193030">
    <property type="component" value="Unassembled WGS sequence"/>
</dbReference>
<evidence type="ECO:0000259" key="1">
    <source>
        <dbReference type="Pfam" id="PF13175"/>
    </source>
</evidence>
<feature type="domain" description="Endonuclease GajA/Old nuclease/RecF-like AAA" evidence="1">
    <location>
        <begin position="1"/>
        <end position="330"/>
    </location>
</feature>
<dbReference type="PANTHER" id="PTHR43581:SF4">
    <property type="entry name" value="ATP_GTP PHOSPHATASE"/>
    <property type="match status" value="1"/>
</dbReference>
<dbReference type="InterPro" id="IPR051396">
    <property type="entry name" value="Bact_Antivir_Def_Nuclease"/>
</dbReference>
<dbReference type="AlphaFoldDB" id="A0A1X1GFT2"/>